<reference evidence="10 11" key="1">
    <citation type="submission" date="2014-08" db="EMBL/GenBank/DDBJ databases">
        <title>Porphyromonas gulae strain:COT-052_OH1451 Genome sequencing.</title>
        <authorList>
            <person name="Wallis C."/>
            <person name="Deusch O."/>
            <person name="O'Flynn C."/>
            <person name="Davis I."/>
            <person name="Jospin G."/>
            <person name="Darling A.E."/>
            <person name="Coil D.A."/>
            <person name="Alexiev A."/>
            <person name="Horsfall A."/>
            <person name="Kirkwood N."/>
            <person name="Harris S."/>
            <person name="Eisen J.A."/>
        </authorList>
    </citation>
    <scope>NUCLEOTIDE SEQUENCE [LARGE SCALE GENOMIC DNA]</scope>
    <source>
        <strain evidence="11">COT-052 OH1451</strain>
    </source>
</reference>
<dbReference type="PANTHER" id="PTHR43033">
    <property type="entry name" value="TRNA(ILE)-LYSIDINE SYNTHASE-RELATED"/>
    <property type="match status" value="1"/>
</dbReference>
<dbReference type="GO" id="GO:0006400">
    <property type="term" value="P:tRNA modification"/>
    <property type="evidence" value="ECO:0007669"/>
    <property type="project" value="UniProtKB-UniRule"/>
</dbReference>
<evidence type="ECO:0000256" key="4">
    <source>
        <dbReference type="ARBA" id="ARBA00022694"/>
    </source>
</evidence>
<keyword evidence="4 8" id="KW-0819">tRNA processing</keyword>
<keyword evidence="5 8" id="KW-0547">Nucleotide-binding</keyword>
<comment type="caution">
    <text evidence="10">The sequence shown here is derived from an EMBL/GenBank/DDBJ whole genome shotgun (WGS) entry which is preliminary data.</text>
</comment>
<keyword evidence="2 8" id="KW-0963">Cytoplasm</keyword>
<keyword evidence="6 8" id="KW-0067">ATP-binding</keyword>
<evidence type="ECO:0000313" key="10">
    <source>
        <dbReference type="EMBL" id="KGN83784.1"/>
    </source>
</evidence>
<dbReference type="OrthoDB" id="9807403at2"/>
<dbReference type="NCBIfam" id="TIGR02433">
    <property type="entry name" value="lysidine_TilS_C"/>
    <property type="match status" value="1"/>
</dbReference>
<evidence type="ECO:0000256" key="8">
    <source>
        <dbReference type="HAMAP-Rule" id="MF_01161"/>
    </source>
</evidence>
<dbReference type="GO" id="GO:0032267">
    <property type="term" value="F:tRNA(Ile)-lysidine synthase activity"/>
    <property type="evidence" value="ECO:0007669"/>
    <property type="project" value="UniProtKB-EC"/>
</dbReference>
<dbReference type="InterPro" id="IPR012094">
    <property type="entry name" value="tRNA_Ile_lys_synt"/>
</dbReference>
<evidence type="ECO:0000256" key="1">
    <source>
        <dbReference type="ARBA" id="ARBA00004496"/>
    </source>
</evidence>
<feature type="binding site" evidence="8">
    <location>
        <begin position="31"/>
        <end position="36"/>
    </location>
    <ligand>
        <name>ATP</name>
        <dbReference type="ChEBI" id="CHEBI:30616"/>
    </ligand>
</feature>
<dbReference type="SMART" id="SM00977">
    <property type="entry name" value="TilS_C"/>
    <property type="match status" value="1"/>
</dbReference>
<dbReference type="Gene3D" id="3.40.50.620">
    <property type="entry name" value="HUPs"/>
    <property type="match status" value="1"/>
</dbReference>
<evidence type="ECO:0000256" key="3">
    <source>
        <dbReference type="ARBA" id="ARBA00022598"/>
    </source>
</evidence>
<accession>A0A0A2F5P7</accession>
<dbReference type="EMBL" id="JRAI01000082">
    <property type="protein sequence ID" value="KGN83784.1"/>
    <property type="molecule type" value="Genomic_DNA"/>
</dbReference>
<dbReference type="HAMAP" id="MF_01161">
    <property type="entry name" value="tRNA_Ile_lys_synt"/>
    <property type="match status" value="1"/>
</dbReference>
<evidence type="ECO:0000259" key="9">
    <source>
        <dbReference type="SMART" id="SM00977"/>
    </source>
</evidence>
<sequence>MKISLTNRVRTTIRERKLFREGDRLVLVALSGGADSVALLCVLRELEYETVAAHCNFHLRGEESDEDAAFVEGLCRELNVRLHRIDFDTVRYARERSISIEMAARELRYEWFGQLRKELAVEYVAVAHHADDNAETMVLNLCRGTGINGLCGMPYKRNDGVVRPLLDATRDEIEAYLLDRKITYRTDSSNEDTRFRRNLVRHRIMPLLKELNPSLQEALLRTRENLEGVAAFYSKATEDFHDSLRTTASISIREVEETPAPFTLLYDLLHPYGFNRDQIREVATSLENPPGASFFSSSHRLLRERGRLTVLPLSSKTEVSEPFGLEIGDSFLDLPDGKRLSWQRGTPADLGLEGLRLPNTKLLLPLSFVESSCDGLSVRRPQSGDHIHPYGMKGRKRVSRFFIDRHVPRSRREEAWLLCQGTEVVWIMGYAADRRFAIAELSDTEEYLLFSFEL</sequence>
<dbReference type="Pfam" id="PF11734">
    <property type="entry name" value="TilS_C"/>
    <property type="match status" value="1"/>
</dbReference>
<dbReference type="SUPFAM" id="SSF56037">
    <property type="entry name" value="PheT/TilS domain"/>
    <property type="match status" value="1"/>
</dbReference>
<evidence type="ECO:0000256" key="5">
    <source>
        <dbReference type="ARBA" id="ARBA00022741"/>
    </source>
</evidence>
<comment type="subcellular location">
    <subcellularLocation>
        <location evidence="1 8">Cytoplasm</location>
    </subcellularLocation>
</comment>
<evidence type="ECO:0000313" key="11">
    <source>
        <dbReference type="Proteomes" id="UP000030130"/>
    </source>
</evidence>
<dbReference type="CDD" id="cd01992">
    <property type="entry name" value="TilS_N"/>
    <property type="match status" value="1"/>
</dbReference>
<dbReference type="EC" id="6.3.4.19" evidence="8"/>
<evidence type="ECO:0000256" key="7">
    <source>
        <dbReference type="ARBA" id="ARBA00048539"/>
    </source>
</evidence>
<organism evidence="10 11">
    <name type="scientific">Porphyromonas gulae</name>
    <dbReference type="NCBI Taxonomy" id="111105"/>
    <lineage>
        <taxon>Bacteria</taxon>
        <taxon>Pseudomonadati</taxon>
        <taxon>Bacteroidota</taxon>
        <taxon>Bacteroidia</taxon>
        <taxon>Bacteroidales</taxon>
        <taxon>Porphyromonadaceae</taxon>
        <taxon>Porphyromonas</taxon>
    </lineage>
</organism>
<dbReference type="RefSeq" id="WP_039422114.1">
    <property type="nucleotide sequence ID" value="NZ_JRAI01000082.1"/>
</dbReference>
<dbReference type="Proteomes" id="UP000030130">
    <property type="component" value="Unassembled WGS sequence"/>
</dbReference>
<dbReference type="InterPro" id="IPR012795">
    <property type="entry name" value="tRNA_Ile_lys_synt_N"/>
</dbReference>
<dbReference type="GO" id="GO:0005737">
    <property type="term" value="C:cytoplasm"/>
    <property type="evidence" value="ECO:0007669"/>
    <property type="project" value="UniProtKB-SubCell"/>
</dbReference>
<comment type="function">
    <text evidence="8">Ligates lysine onto the cytidine present at position 34 of the AUA codon-specific tRNA(Ile) that contains the anticodon CAU, in an ATP-dependent manner. Cytidine is converted to lysidine, thus changing the amino acid specificity of the tRNA from methionine to isoleucine.</text>
</comment>
<dbReference type="InterPro" id="IPR011063">
    <property type="entry name" value="TilS/TtcA_N"/>
</dbReference>
<dbReference type="InterPro" id="IPR014729">
    <property type="entry name" value="Rossmann-like_a/b/a_fold"/>
</dbReference>
<proteinExistence type="inferred from homology"/>
<dbReference type="PANTHER" id="PTHR43033:SF1">
    <property type="entry name" value="TRNA(ILE)-LYSIDINE SYNTHASE-RELATED"/>
    <property type="match status" value="1"/>
</dbReference>
<feature type="domain" description="Lysidine-tRNA(Ile) synthetase C-terminal" evidence="9">
    <location>
        <begin position="376"/>
        <end position="448"/>
    </location>
</feature>
<dbReference type="Pfam" id="PF01171">
    <property type="entry name" value="ATP_bind_3"/>
    <property type="match status" value="1"/>
</dbReference>
<evidence type="ECO:0000256" key="2">
    <source>
        <dbReference type="ARBA" id="ARBA00022490"/>
    </source>
</evidence>
<keyword evidence="3 8" id="KW-0436">Ligase</keyword>
<dbReference type="eggNOG" id="COG0037">
    <property type="taxonomic scope" value="Bacteria"/>
</dbReference>
<dbReference type="STRING" id="111105.HR09_02070"/>
<dbReference type="AlphaFoldDB" id="A0A0A2F5P7"/>
<comment type="catalytic activity">
    <reaction evidence="7 8">
        <text>cytidine(34) in tRNA(Ile2) + L-lysine + ATP = lysidine(34) in tRNA(Ile2) + AMP + diphosphate + H(+)</text>
        <dbReference type="Rhea" id="RHEA:43744"/>
        <dbReference type="Rhea" id="RHEA-COMP:10625"/>
        <dbReference type="Rhea" id="RHEA-COMP:10670"/>
        <dbReference type="ChEBI" id="CHEBI:15378"/>
        <dbReference type="ChEBI" id="CHEBI:30616"/>
        <dbReference type="ChEBI" id="CHEBI:32551"/>
        <dbReference type="ChEBI" id="CHEBI:33019"/>
        <dbReference type="ChEBI" id="CHEBI:82748"/>
        <dbReference type="ChEBI" id="CHEBI:83665"/>
        <dbReference type="ChEBI" id="CHEBI:456215"/>
        <dbReference type="EC" id="6.3.4.19"/>
    </reaction>
</comment>
<gene>
    <name evidence="8" type="primary">tilS</name>
    <name evidence="10" type="ORF">HR08_10000</name>
</gene>
<protein>
    <recommendedName>
        <fullName evidence="8">tRNA(Ile)-lysidine synthase</fullName>
        <ecNumber evidence="8">6.3.4.19</ecNumber>
    </recommendedName>
    <alternativeName>
        <fullName evidence="8">tRNA(Ile)-2-lysyl-cytidine synthase</fullName>
    </alternativeName>
    <alternativeName>
        <fullName evidence="8">tRNA(Ile)-lysidine synthetase</fullName>
    </alternativeName>
</protein>
<evidence type="ECO:0000256" key="6">
    <source>
        <dbReference type="ARBA" id="ARBA00022840"/>
    </source>
</evidence>
<dbReference type="InterPro" id="IPR012796">
    <property type="entry name" value="Lysidine-tRNA-synth_C"/>
</dbReference>
<comment type="similarity">
    <text evidence="8">Belongs to the tRNA(Ile)-lysidine synthase family.</text>
</comment>
<name>A0A0A2F5P7_9PORP</name>
<dbReference type="GO" id="GO:0005524">
    <property type="term" value="F:ATP binding"/>
    <property type="evidence" value="ECO:0007669"/>
    <property type="project" value="UniProtKB-UniRule"/>
</dbReference>
<dbReference type="SUPFAM" id="SSF52402">
    <property type="entry name" value="Adenine nucleotide alpha hydrolases-like"/>
    <property type="match status" value="1"/>
</dbReference>
<dbReference type="NCBIfam" id="TIGR02432">
    <property type="entry name" value="lysidine_TilS_N"/>
    <property type="match status" value="1"/>
</dbReference>
<comment type="domain">
    <text evidence="8">The N-terminal region contains the highly conserved SGGXDS motif, predicted to be a P-loop motif involved in ATP binding.</text>
</comment>